<reference evidence="8" key="1">
    <citation type="submission" date="2021-02" db="EMBL/GenBank/DDBJ databases">
        <authorList>
            <person name="Dougan E. K."/>
            <person name="Rhodes N."/>
            <person name="Thang M."/>
            <person name="Chan C."/>
        </authorList>
    </citation>
    <scope>NUCLEOTIDE SEQUENCE</scope>
</reference>
<evidence type="ECO:0000313" key="8">
    <source>
        <dbReference type="EMBL" id="CAE7035987.1"/>
    </source>
</evidence>
<dbReference type="InterPro" id="IPR036397">
    <property type="entry name" value="RNaseH_sf"/>
</dbReference>
<dbReference type="SUPFAM" id="SSF47060">
    <property type="entry name" value="S15/NS1 RNA-binding domain"/>
    <property type="match status" value="1"/>
</dbReference>
<comment type="caution">
    <text evidence="8">The sequence shown here is derived from an EMBL/GenBank/DDBJ whole genome shotgun (WGS) entry which is preliminary data.</text>
</comment>
<accession>A0A812IF13</accession>
<dbReference type="Pfam" id="PF00458">
    <property type="entry name" value="WHEP-TRS"/>
    <property type="match status" value="1"/>
</dbReference>
<evidence type="ECO:0000256" key="4">
    <source>
        <dbReference type="ARBA" id="ARBA00022917"/>
    </source>
</evidence>
<dbReference type="GO" id="GO:0008408">
    <property type="term" value="F:3'-5' exonuclease activity"/>
    <property type="evidence" value="ECO:0007669"/>
    <property type="project" value="InterPro"/>
</dbReference>
<evidence type="ECO:0000256" key="5">
    <source>
        <dbReference type="ARBA" id="ARBA00023146"/>
    </source>
</evidence>
<dbReference type="InterPro" id="IPR012337">
    <property type="entry name" value="RNaseH-like_sf"/>
</dbReference>
<dbReference type="PANTHER" id="PTHR47765">
    <property type="entry name" value="3'-5' EXONUCLEASE DOMAIN-CONTAINING PROTEIN"/>
    <property type="match status" value="1"/>
</dbReference>
<dbReference type="Gene3D" id="1.10.287.10">
    <property type="entry name" value="S15/NS1, RNA-binding"/>
    <property type="match status" value="1"/>
</dbReference>
<feature type="region of interest" description="Disordered" evidence="6">
    <location>
        <begin position="57"/>
        <end position="118"/>
    </location>
</feature>
<sequence length="1352" mass="148591">MTSAAFPCELSGVPAAVVIRDWDLVLQAIGWLQHRNCEMPVCTLALAIDVCLQDGRPLQGSSEDPRADARSASGKGERIRRARGQLDDEDEDPDDSALNRSSGANHSPALSAKAGPDLPADRNTLCTDGLPNWLSSREGHLMALIAGHVAVLNRLAPLDPSHWKETSDPMYAEKLSDAGGVELAWVKEVMQDGLELLESLCREVQEEGPDGARSCFLGPWETVGQRLRSAQLHLLAPGARLVRKFGCAHAELAEIREMICSRGLDATELAERGLREPGLRLSSEGYSKALLERPASSQEDVADAMQALITLTVKLHGHRRPCREDVDEILRTMGRRKTRRPGLVLETFRLASELAASSVAILRPTAATSEEDRIFLAEAGRNESAPASVSATAAAHPLFFCHLYPDTESCAAAIEALFACGDACSAEDLLRRCQAAFPPNPALYSAVIFGRLYSGDGQGAVDAILEMDRAGFAPHQRFIVRCLRYMGPFHREGLLLIDRLGFPMMQQKMLHVLMETCISAPQPSACALDVYQSLLAKGYPPTPETHFALLKALCGISAAHTAIDELHRMQAKRILPEFIGFEILLLDCYGLAASARRASQVIEARRHWVLEVSAALLSEPSDHLQLVCQEMHNRQDDGFFERRPQLIQEEKGQEVVPGIGASSLRESQPVPDDEEEEDVGDDVLKLPADDEADGDPAAECWFGPRCRYAWVLKAYCAALPLRLAAASASQYLVFRYSLVRSGIQKAAMQEELDEGMSQDYAELSRELHQKLKLDAWNFREHLRLGEASAGVLEEGCWQPISFVLLILMQLEHLQVVEGAQVRLLRMLFRSLPPAARCLSETHVDFLQRNTGQLSPVVLTELIRTCRECEGAHSPFGTEQGRRILADTVRDHYLKRPPGGEPIKLSTSLRFVRTHDLADRIEDEVLFTPVLCSLQDGQPQHAYNLLEGDVRLQLRLVSYAIRKGRRLAAGRLVERFALLDQGLDGDVPGWSDAQGSFKEVCAACVREAEEAEERELRAASDRKMASAAEDDAACLQLPEAVAANVVLVSTEAELLQIRARLMALADAAQEEEPTVDALLRRKSSSIGLDTEWKPFLEKRGGMQKHRRSSQSVAAMEPCSTLQLAAEDFVVIFDLLALAPSDRCTAQMLSLVLAKLFKHRGILKLGFGLQHDLQRLAASYPHLECFRQIHGTIDLQEVLMEARCHKGQSTGLSALCLEFLGSPLSKRLQTSDWGNRPLSHEQLSYAALDAHCLLTLARTVHADAREQAVDHKMVCVVADADAPSSVSVDVEAIAKVSQHITSKGDEIRAMKPGRKAAGKAKSAWQAEVAVLLQLKARFRELAGVDWVPPVSAAC</sequence>
<protein>
    <submittedName>
        <fullName evidence="8">EXD3 protein</fullName>
    </submittedName>
</protein>
<dbReference type="InterPro" id="IPR052408">
    <property type="entry name" value="Exonuclease_MUT-7-like"/>
</dbReference>
<dbReference type="SUPFAM" id="SSF53098">
    <property type="entry name" value="Ribonuclease H-like"/>
    <property type="match status" value="1"/>
</dbReference>
<evidence type="ECO:0000259" key="7">
    <source>
        <dbReference type="PROSITE" id="PS51185"/>
    </source>
</evidence>
<organism evidence="8 9">
    <name type="scientific">Symbiodinium natans</name>
    <dbReference type="NCBI Taxonomy" id="878477"/>
    <lineage>
        <taxon>Eukaryota</taxon>
        <taxon>Sar</taxon>
        <taxon>Alveolata</taxon>
        <taxon>Dinophyceae</taxon>
        <taxon>Suessiales</taxon>
        <taxon>Symbiodiniaceae</taxon>
        <taxon>Symbiodinium</taxon>
    </lineage>
</organism>
<dbReference type="Pfam" id="PF01612">
    <property type="entry name" value="DNA_pol_A_exo1"/>
    <property type="match status" value="1"/>
</dbReference>
<dbReference type="Proteomes" id="UP000604046">
    <property type="component" value="Unassembled WGS sequence"/>
</dbReference>
<evidence type="ECO:0000256" key="3">
    <source>
        <dbReference type="ARBA" id="ARBA00022840"/>
    </source>
</evidence>
<dbReference type="InterPro" id="IPR002562">
    <property type="entry name" value="3'-5'_exonuclease_dom"/>
</dbReference>
<dbReference type="EMBL" id="CAJNDS010000269">
    <property type="protein sequence ID" value="CAE7035987.1"/>
    <property type="molecule type" value="Genomic_DNA"/>
</dbReference>
<dbReference type="InterPro" id="IPR000738">
    <property type="entry name" value="WHEP-TRS_dom"/>
</dbReference>
<dbReference type="PANTHER" id="PTHR47765:SF2">
    <property type="entry name" value="EXONUCLEASE MUT-7 HOMOLOG"/>
    <property type="match status" value="1"/>
</dbReference>
<dbReference type="InterPro" id="IPR011990">
    <property type="entry name" value="TPR-like_helical_dom_sf"/>
</dbReference>
<keyword evidence="2" id="KW-0547">Nucleotide-binding</keyword>
<evidence type="ECO:0000256" key="2">
    <source>
        <dbReference type="ARBA" id="ARBA00022741"/>
    </source>
</evidence>
<gene>
    <name evidence="8" type="primary">EXD3</name>
    <name evidence="8" type="ORF">SNAT2548_LOCUS4355</name>
</gene>
<dbReference type="SMART" id="SM00991">
    <property type="entry name" value="WHEP-TRS"/>
    <property type="match status" value="1"/>
</dbReference>
<keyword evidence="4" id="KW-0648">Protein biosynthesis</keyword>
<feature type="compositionally biased region" description="Acidic residues" evidence="6">
    <location>
        <begin position="671"/>
        <end position="680"/>
    </location>
</feature>
<evidence type="ECO:0000256" key="6">
    <source>
        <dbReference type="SAM" id="MobiDB-lite"/>
    </source>
</evidence>
<dbReference type="GO" id="GO:0004812">
    <property type="term" value="F:aminoacyl-tRNA ligase activity"/>
    <property type="evidence" value="ECO:0007669"/>
    <property type="project" value="UniProtKB-KW"/>
</dbReference>
<name>A0A812IF13_9DINO</name>
<evidence type="ECO:0000256" key="1">
    <source>
        <dbReference type="ARBA" id="ARBA00022598"/>
    </source>
</evidence>
<feature type="region of interest" description="Disordered" evidence="6">
    <location>
        <begin position="658"/>
        <end position="680"/>
    </location>
</feature>
<keyword evidence="9" id="KW-1185">Reference proteome</keyword>
<feature type="compositionally biased region" description="Basic and acidic residues" evidence="6">
    <location>
        <begin position="63"/>
        <end position="79"/>
    </location>
</feature>
<dbReference type="GO" id="GO:0006418">
    <property type="term" value="P:tRNA aminoacylation for protein translation"/>
    <property type="evidence" value="ECO:0007669"/>
    <property type="project" value="InterPro"/>
</dbReference>
<proteinExistence type="predicted"/>
<dbReference type="Gene3D" id="1.25.40.10">
    <property type="entry name" value="Tetratricopeptide repeat domain"/>
    <property type="match status" value="1"/>
</dbReference>
<dbReference type="PROSITE" id="PS51185">
    <property type="entry name" value="WHEP_TRS_2"/>
    <property type="match status" value="1"/>
</dbReference>
<dbReference type="GO" id="GO:0003676">
    <property type="term" value="F:nucleic acid binding"/>
    <property type="evidence" value="ECO:0007669"/>
    <property type="project" value="InterPro"/>
</dbReference>
<feature type="domain" description="WHEP-TRS" evidence="7">
    <location>
        <begin position="1290"/>
        <end position="1350"/>
    </location>
</feature>
<dbReference type="GO" id="GO:0005524">
    <property type="term" value="F:ATP binding"/>
    <property type="evidence" value="ECO:0007669"/>
    <property type="project" value="UniProtKB-KW"/>
</dbReference>
<dbReference type="Gene3D" id="3.30.420.10">
    <property type="entry name" value="Ribonuclease H-like superfamily/Ribonuclease H"/>
    <property type="match status" value="1"/>
</dbReference>
<dbReference type="InterPro" id="IPR009068">
    <property type="entry name" value="uS15_NS1_RNA-bd_sf"/>
</dbReference>
<keyword evidence="3" id="KW-0067">ATP-binding</keyword>
<dbReference type="OrthoDB" id="10261556at2759"/>
<evidence type="ECO:0000313" key="9">
    <source>
        <dbReference type="Proteomes" id="UP000604046"/>
    </source>
</evidence>
<keyword evidence="5" id="KW-0030">Aminoacyl-tRNA synthetase</keyword>
<keyword evidence="1" id="KW-0436">Ligase</keyword>